<protein>
    <recommendedName>
        <fullName evidence="4">50S ribosomal protein L19</fullName>
    </recommendedName>
</protein>
<accession>A0A0G0XJE8</accession>
<keyword evidence="2 5" id="KW-0689">Ribosomal protein</keyword>
<evidence type="ECO:0000256" key="3">
    <source>
        <dbReference type="ARBA" id="ARBA00023274"/>
    </source>
</evidence>
<dbReference type="PANTHER" id="PTHR15680:SF9">
    <property type="entry name" value="LARGE RIBOSOMAL SUBUNIT PROTEIN BL19M"/>
    <property type="match status" value="1"/>
</dbReference>
<sequence>MITEEILKQIKSGAMVRVWEKIKEGDKERTSAFKGVVIARKHGKETGATFTVRAEMSGIGVEKIYPINSPLIDKVEVLSSPKKVHRAKLYFLRKVSKKVSRRKIGVAV</sequence>
<evidence type="ECO:0000313" key="6">
    <source>
        <dbReference type="Proteomes" id="UP000034256"/>
    </source>
</evidence>
<reference evidence="5 6" key="1">
    <citation type="journal article" date="2015" name="Nature">
        <title>rRNA introns, odd ribosomes, and small enigmatic genomes across a large radiation of phyla.</title>
        <authorList>
            <person name="Brown C.T."/>
            <person name="Hug L.A."/>
            <person name="Thomas B.C."/>
            <person name="Sharon I."/>
            <person name="Castelle C.J."/>
            <person name="Singh A."/>
            <person name="Wilkins M.J."/>
            <person name="Williams K.H."/>
            <person name="Banfield J.F."/>
        </authorList>
    </citation>
    <scope>NUCLEOTIDE SEQUENCE [LARGE SCALE GENOMIC DNA]</scope>
</reference>
<evidence type="ECO:0000313" key="5">
    <source>
        <dbReference type="EMBL" id="KKS25055.1"/>
    </source>
</evidence>
<dbReference type="AlphaFoldDB" id="A0A0G0XJE8"/>
<evidence type="ECO:0000256" key="1">
    <source>
        <dbReference type="ARBA" id="ARBA00005781"/>
    </source>
</evidence>
<keyword evidence="3 4" id="KW-0687">Ribonucleoprotein</keyword>
<dbReference type="PANTHER" id="PTHR15680">
    <property type="entry name" value="RIBOSOMAL PROTEIN L19"/>
    <property type="match status" value="1"/>
</dbReference>
<dbReference type="PATRIC" id="fig|1619004.3.peg.489"/>
<organism evidence="5 6">
    <name type="scientific">Candidatus Wolfebacteria bacterium GW2011_GWA2_42_10</name>
    <dbReference type="NCBI Taxonomy" id="1619004"/>
    <lineage>
        <taxon>Bacteria</taxon>
        <taxon>Candidatus Wolfeibacteriota</taxon>
    </lineage>
</organism>
<comment type="caution">
    <text evidence="5">The sequence shown here is derived from an EMBL/GenBank/DDBJ whole genome shotgun (WGS) entry which is preliminary data.</text>
</comment>
<dbReference type="Proteomes" id="UP000034256">
    <property type="component" value="Unassembled WGS sequence"/>
</dbReference>
<evidence type="ECO:0000256" key="4">
    <source>
        <dbReference type="RuleBase" id="RU000559"/>
    </source>
</evidence>
<name>A0A0G0XJE8_9BACT</name>
<dbReference type="SUPFAM" id="SSF50104">
    <property type="entry name" value="Translation proteins SH3-like domain"/>
    <property type="match status" value="1"/>
</dbReference>
<dbReference type="PRINTS" id="PR00061">
    <property type="entry name" value="RIBOSOMALL19"/>
</dbReference>
<dbReference type="EMBL" id="LCCF01000008">
    <property type="protein sequence ID" value="KKS25055.1"/>
    <property type="molecule type" value="Genomic_DNA"/>
</dbReference>
<gene>
    <name evidence="5" type="ORF">UU85_C0008G0009</name>
</gene>
<dbReference type="InterPro" id="IPR008991">
    <property type="entry name" value="Translation_prot_SH3-like_sf"/>
</dbReference>
<evidence type="ECO:0000256" key="2">
    <source>
        <dbReference type="ARBA" id="ARBA00022980"/>
    </source>
</evidence>
<comment type="similarity">
    <text evidence="1 4">Belongs to the bacterial ribosomal protein bL19 family.</text>
</comment>
<dbReference type="GO" id="GO:0022625">
    <property type="term" value="C:cytosolic large ribosomal subunit"/>
    <property type="evidence" value="ECO:0007669"/>
    <property type="project" value="TreeGrafter"/>
</dbReference>
<comment type="function">
    <text evidence="4">This protein is located at the 30S-50S ribosomal subunit interface and may play a role in the structure and function of the aminoacyl-tRNA binding site.</text>
</comment>
<dbReference type="Pfam" id="PF01245">
    <property type="entry name" value="Ribosomal_L19"/>
    <property type="match status" value="1"/>
</dbReference>
<dbReference type="GO" id="GO:0006412">
    <property type="term" value="P:translation"/>
    <property type="evidence" value="ECO:0007669"/>
    <property type="project" value="InterPro"/>
</dbReference>
<dbReference type="Gene3D" id="2.30.30.790">
    <property type="match status" value="1"/>
</dbReference>
<proteinExistence type="inferred from homology"/>
<dbReference type="InterPro" id="IPR038657">
    <property type="entry name" value="Ribosomal_bL19_sf"/>
</dbReference>
<dbReference type="GO" id="GO:0003735">
    <property type="term" value="F:structural constituent of ribosome"/>
    <property type="evidence" value="ECO:0007669"/>
    <property type="project" value="InterPro"/>
</dbReference>
<dbReference type="InterPro" id="IPR001857">
    <property type="entry name" value="Ribosomal_bL19"/>
</dbReference>